<reference evidence="1 2" key="1">
    <citation type="submission" date="2024-01" db="EMBL/GenBank/DDBJ databases">
        <title>Multi-omics insights into the function and evolution of sodium benzoate biodegradation pathways in Benzoatithermus flavus gen. nov., sp. nov. from hot spring.</title>
        <authorList>
            <person name="Hu C.-J."/>
            <person name="Li W.-J."/>
        </authorList>
    </citation>
    <scope>NUCLEOTIDE SEQUENCE [LARGE SCALE GENOMIC DNA]</scope>
    <source>
        <strain evidence="1 2">SYSU G07066</strain>
    </source>
</reference>
<dbReference type="EMBL" id="JBBLZC010000001">
    <property type="protein sequence ID" value="MEK0081736.1"/>
    <property type="molecule type" value="Genomic_DNA"/>
</dbReference>
<sequence length="107" mass="11311">MPLVLKDTGHVFDLRDRMHPLPGRAGTPAAAMPFLRHLRPTGPHRHEREALPQSYATDEAIAAATSSISTVPSSTTAGILATNPERRCSVMACASATLGTVPKTVTP</sequence>
<proteinExistence type="predicted"/>
<organism evidence="1 2">
    <name type="scientific">Benzoatithermus flavus</name>
    <dbReference type="NCBI Taxonomy" id="3108223"/>
    <lineage>
        <taxon>Bacteria</taxon>
        <taxon>Pseudomonadati</taxon>
        <taxon>Pseudomonadota</taxon>
        <taxon>Alphaproteobacteria</taxon>
        <taxon>Geminicoccales</taxon>
        <taxon>Geminicoccaceae</taxon>
        <taxon>Benzoatithermus</taxon>
    </lineage>
</organism>
<evidence type="ECO:0000313" key="1">
    <source>
        <dbReference type="EMBL" id="MEK0081736.1"/>
    </source>
</evidence>
<protein>
    <submittedName>
        <fullName evidence="1">Uncharacterized protein</fullName>
    </submittedName>
</protein>
<comment type="caution">
    <text evidence="1">The sequence shown here is derived from an EMBL/GenBank/DDBJ whole genome shotgun (WGS) entry which is preliminary data.</text>
</comment>
<accession>A0ABU8XLJ6</accession>
<gene>
    <name evidence="1" type="ORF">U1T56_01120</name>
</gene>
<dbReference type="RefSeq" id="WP_418157584.1">
    <property type="nucleotide sequence ID" value="NZ_JBBLZC010000001.1"/>
</dbReference>
<dbReference type="Proteomes" id="UP001375743">
    <property type="component" value="Unassembled WGS sequence"/>
</dbReference>
<name>A0ABU8XLJ6_9PROT</name>
<evidence type="ECO:0000313" key="2">
    <source>
        <dbReference type="Proteomes" id="UP001375743"/>
    </source>
</evidence>
<keyword evidence="2" id="KW-1185">Reference proteome</keyword>